<evidence type="ECO:0000313" key="2">
    <source>
        <dbReference type="Proteomes" id="UP000078546"/>
    </source>
</evidence>
<gene>
    <name evidence="1" type="ORF">POVCU1_037960</name>
</gene>
<evidence type="ECO:0000313" key="1">
    <source>
        <dbReference type="EMBL" id="SBS97405.1"/>
    </source>
</evidence>
<accession>A0A1A8WYG4</accession>
<name>A0A1A8WYG4_PLAOA</name>
<dbReference type="EMBL" id="FLQV01000699">
    <property type="protein sequence ID" value="SBS97405.1"/>
    <property type="molecule type" value="Genomic_DNA"/>
</dbReference>
<protein>
    <submittedName>
        <fullName evidence="1">Uncharacterized protein</fullName>
    </submittedName>
</protein>
<sequence>MYTVVPYVQLFGNRKVGVPLYLLPPERYPFDEAGMIDGENDTSAKGYILGGGAVESNPNDKNYFMKLQENRD</sequence>
<reference evidence="2" key="1">
    <citation type="submission" date="2016-05" db="EMBL/GenBank/DDBJ databases">
        <authorList>
            <person name="Naeem Raeece"/>
        </authorList>
    </citation>
    <scope>NUCLEOTIDE SEQUENCE [LARGE SCALE GENOMIC DNA]</scope>
</reference>
<organism evidence="1 2">
    <name type="scientific">Plasmodium ovale curtisi</name>
    <dbReference type="NCBI Taxonomy" id="864141"/>
    <lineage>
        <taxon>Eukaryota</taxon>
        <taxon>Sar</taxon>
        <taxon>Alveolata</taxon>
        <taxon>Apicomplexa</taxon>
        <taxon>Aconoidasida</taxon>
        <taxon>Haemosporida</taxon>
        <taxon>Plasmodiidae</taxon>
        <taxon>Plasmodium</taxon>
        <taxon>Plasmodium (Plasmodium)</taxon>
    </lineage>
</organism>
<dbReference type="AlphaFoldDB" id="A0A1A8WYG4"/>
<dbReference type="Proteomes" id="UP000078546">
    <property type="component" value="Unassembled WGS sequence"/>
</dbReference>
<proteinExistence type="predicted"/>